<keyword evidence="2" id="KW-1185">Reference proteome</keyword>
<sequence length="294" mass="32535">MASPSAATDDTSKFPSFEALFDAAGRTKPGEEVGYPKVSPSLGRLRWSLDGPLETSVSVMAYRRISPGPPPDEPYYYQKPALSGDNGVVAGAGSGSGSGSWHPISQDALVEPRVSSITVDVVSLQDWEKHWIEAHEGHYHPSMDLDPAQTRIGPLPDTDPDDPTGGWHYVTGLYADENGEYTGHLLRCCGMDRPLNSDERFKFVVEAKGERGFLTVYDYVDQVHRCLKGWREEILEATALERECRGHEPFSGEERLMVGAYGKWVEIMDEEEWAYVHVQRVPGVQNLPPTTIVG</sequence>
<name>A0AA38S7G4_9PEZI</name>
<organism evidence="1 2">
    <name type="scientific">Coniochaeta hoffmannii</name>
    <dbReference type="NCBI Taxonomy" id="91930"/>
    <lineage>
        <taxon>Eukaryota</taxon>
        <taxon>Fungi</taxon>
        <taxon>Dikarya</taxon>
        <taxon>Ascomycota</taxon>
        <taxon>Pezizomycotina</taxon>
        <taxon>Sordariomycetes</taxon>
        <taxon>Sordariomycetidae</taxon>
        <taxon>Coniochaetales</taxon>
        <taxon>Coniochaetaceae</taxon>
        <taxon>Coniochaeta</taxon>
    </lineage>
</organism>
<evidence type="ECO:0000313" key="2">
    <source>
        <dbReference type="Proteomes" id="UP001174691"/>
    </source>
</evidence>
<proteinExistence type="predicted"/>
<evidence type="ECO:0000313" key="1">
    <source>
        <dbReference type="EMBL" id="KAJ9162303.1"/>
    </source>
</evidence>
<reference evidence="1" key="1">
    <citation type="submission" date="2022-07" db="EMBL/GenBank/DDBJ databases">
        <title>Fungi with potential for degradation of polypropylene.</title>
        <authorList>
            <person name="Gostincar C."/>
        </authorList>
    </citation>
    <scope>NUCLEOTIDE SEQUENCE</scope>
    <source>
        <strain evidence="1">EXF-13287</strain>
    </source>
</reference>
<dbReference type="AlphaFoldDB" id="A0AA38S7G4"/>
<dbReference type="Proteomes" id="UP001174691">
    <property type="component" value="Unassembled WGS sequence"/>
</dbReference>
<gene>
    <name evidence="1" type="ORF">NKR19_g1423</name>
</gene>
<comment type="caution">
    <text evidence="1">The sequence shown here is derived from an EMBL/GenBank/DDBJ whole genome shotgun (WGS) entry which is preliminary data.</text>
</comment>
<protein>
    <recommendedName>
        <fullName evidence="3">Protein HRI1</fullName>
    </recommendedName>
</protein>
<accession>A0AA38S7G4</accession>
<dbReference type="EMBL" id="JANBVN010000013">
    <property type="protein sequence ID" value="KAJ9162303.1"/>
    <property type="molecule type" value="Genomic_DNA"/>
</dbReference>
<evidence type="ECO:0008006" key="3">
    <source>
        <dbReference type="Google" id="ProtNLM"/>
    </source>
</evidence>